<accession>A0A3A1NNG6</accession>
<comment type="caution">
    <text evidence="1">The sequence shown here is derived from an EMBL/GenBank/DDBJ whole genome shotgun (WGS) entry which is preliminary data.</text>
</comment>
<gene>
    <name evidence="1" type="ORF">D2V05_00090</name>
    <name evidence="2" type="ORF">FQ017_00085</name>
</gene>
<evidence type="ECO:0000313" key="4">
    <source>
        <dbReference type="Proteomes" id="UP000321621"/>
    </source>
</evidence>
<dbReference type="OrthoDB" id="1114031at2"/>
<organism evidence="1 3">
    <name type="scientific">Flagellimonas pelagia</name>
    <dbReference type="NCBI Taxonomy" id="2306998"/>
    <lineage>
        <taxon>Bacteria</taxon>
        <taxon>Pseudomonadati</taxon>
        <taxon>Bacteroidota</taxon>
        <taxon>Flavobacteriia</taxon>
        <taxon>Flavobacteriales</taxon>
        <taxon>Flavobacteriaceae</taxon>
        <taxon>Flagellimonas</taxon>
    </lineage>
</organism>
<dbReference type="Proteomes" id="UP000321621">
    <property type="component" value="Unassembled WGS sequence"/>
</dbReference>
<sequence length="262" mass="27740">MIRLTQKFYAVTLMGVALLGFQSCSEDGMPSEDEKLSQAELQTILTTDEVAGVADNALAEIYAGSTAKISTAKISDCYTAEFTETGFVATFNNCVLNGTDNINGTVTVTYEAGTETASFTATYVDFYVGTIKINGTRTYVVNTSVEQSTVSFTVTSDMSIEMEDGSVISEAGEKTFGITFGEDLASTVFSLSGHWTVEADDNVYAVETLEDLQGSAACEYLTTGVMVVSKNGLAVTIDFGGGECDDVATLIYPNGASEEISL</sequence>
<dbReference type="Proteomes" id="UP000266691">
    <property type="component" value="Unassembled WGS sequence"/>
</dbReference>
<dbReference type="PROSITE" id="PS51257">
    <property type="entry name" value="PROKAR_LIPOPROTEIN"/>
    <property type="match status" value="1"/>
</dbReference>
<evidence type="ECO:0000313" key="3">
    <source>
        <dbReference type="Proteomes" id="UP000266691"/>
    </source>
</evidence>
<name>A0A3A1NNG6_9FLAO</name>
<dbReference type="EMBL" id="QXFI01000005">
    <property type="protein sequence ID" value="RIV47537.1"/>
    <property type="molecule type" value="Genomic_DNA"/>
</dbReference>
<evidence type="ECO:0000313" key="1">
    <source>
        <dbReference type="EMBL" id="RIV47537.1"/>
    </source>
</evidence>
<protein>
    <submittedName>
        <fullName evidence="1">Uncharacterized protein</fullName>
    </submittedName>
</protein>
<evidence type="ECO:0000313" key="2">
    <source>
        <dbReference type="EMBL" id="TXK01626.1"/>
    </source>
</evidence>
<reference evidence="1 3" key="1">
    <citation type="submission" date="2018-08" db="EMBL/GenBank/DDBJ databases">
        <title>Proposal of Muricauda 72 sp.nov. and Muricauda NH166 sp.nov., isolated from seawater.</title>
        <authorList>
            <person name="Cheng H."/>
            <person name="Wu Y.-H."/>
            <person name="Guo L.-L."/>
            <person name="Xu X.-W."/>
        </authorList>
    </citation>
    <scope>NUCLEOTIDE SEQUENCE [LARGE SCALE GENOMIC DNA]</scope>
    <source>
        <strain evidence="1 3">72</strain>
    </source>
</reference>
<dbReference type="EMBL" id="VNWK01000005">
    <property type="protein sequence ID" value="TXK01626.1"/>
    <property type="molecule type" value="Genomic_DNA"/>
</dbReference>
<dbReference type="RefSeq" id="WP_119645489.1">
    <property type="nucleotide sequence ID" value="NZ_QXFI01000005.1"/>
</dbReference>
<dbReference type="AlphaFoldDB" id="A0A3A1NNG6"/>
<proteinExistence type="predicted"/>
<keyword evidence="4" id="KW-1185">Reference proteome</keyword>
<reference evidence="2 4" key="2">
    <citation type="submission" date="2019-07" db="EMBL/GenBank/DDBJ databases">
        <title>Draft genome of two Muricauda strains isolated from deep sea.</title>
        <authorList>
            <person name="Sun C."/>
        </authorList>
    </citation>
    <scope>NUCLEOTIDE SEQUENCE [LARGE SCALE GENOMIC DNA]</scope>
    <source>
        <strain evidence="2 4">72</strain>
    </source>
</reference>